<organism evidence="1">
    <name type="scientific">marine sediment metagenome</name>
    <dbReference type="NCBI Taxonomy" id="412755"/>
    <lineage>
        <taxon>unclassified sequences</taxon>
        <taxon>metagenomes</taxon>
        <taxon>ecological metagenomes</taxon>
    </lineage>
</organism>
<dbReference type="AlphaFoldDB" id="A0A0F9LVR2"/>
<comment type="caution">
    <text evidence="1">The sequence shown here is derived from an EMBL/GenBank/DDBJ whole genome shotgun (WGS) entry which is preliminary data.</text>
</comment>
<name>A0A0F9LVR2_9ZZZZ</name>
<evidence type="ECO:0000313" key="1">
    <source>
        <dbReference type="EMBL" id="KKM91191.1"/>
    </source>
</evidence>
<proteinExistence type="predicted"/>
<gene>
    <name evidence="1" type="ORF">LCGC14_1231080</name>
</gene>
<sequence length="104" mass="12045">MTDAHTSFVAAVRHAAQTFKLPKYKKEYRRLSPRFWVAWLDLELGCECEDWDKLTNTMIAAHHQLGAPGDFGYGTPCGDALRNVYDTWRELCQARKIRQEEPKS</sequence>
<dbReference type="EMBL" id="LAZR01006569">
    <property type="protein sequence ID" value="KKM91191.1"/>
    <property type="molecule type" value="Genomic_DNA"/>
</dbReference>
<accession>A0A0F9LVR2</accession>
<protein>
    <submittedName>
        <fullName evidence="1">Uncharacterized protein</fullName>
    </submittedName>
</protein>
<reference evidence="1" key="1">
    <citation type="journal article" date="2015" name="Nature">
        <title>Complex archaea that bridge the gap between prokaryotes and eukaryotes.</title>
        <authorList>
            <person name="Spang A."/>
            <person name="Saw J.H."/>
            <person name="Jorgensen S.L."/>
            <person name="Zaremba-Niedzwiedzka K."/>
            <person name="Martijn J."/>
            <person name="Lind A.E."/>
            <person name="van Eijk R."/>
            <person name="Schleper C."/>
            <person name="Guy L."/>
            <person name="Ettema T.J."/>
        </authorList>
    </citation>
    <scope>NUCLEOTIDE SEQUENCE</scope>
</reference>